<feature type="compositionally biased region" description="Basic and acidic residues" evidence="7">
    <location>
        <begin position="740"/>
        <end position="756"/>
    </location>
</feature>
<dbReference type="SUPFAM" id="SSF54928">
    <property type="entry name" value="RNA-binding domain, RBD"/>
    <property type="match status" value="1"/>
</dbReference>
<dbReference type="CDD" id="cd12685">
    <property type="entry name" value="RRM_RBM20"/>
    <property type="match status" value="1"/>
</dbReference>
<feature type="compositionally biased region" description="Polar residues" evidence="7">
    <location>
        <begin position="344"/>
        <end position="362"/>
    </location>
</feature>
<dbReference type="PROSITE" id="PS50171">
    <property type="entry name" value="ZF_MATRIN"/>
    <property type="match status" value="1"/>
</dbReference>
<feature type="compositionally biased region" description="Basic and acidic residues" evidence="7">
    <location>
        <begin position="1039"/>
        <end position="1068"/>
    </location>
</feature>
<evidence type="ECO:0000256" key="3">
    <source>
        <dbReference type="ARBA" id="ARBA00022771"/>
    </source>
</evidence>
<reference evidence="11" key="1">
    <citation type="submission" date="2025-08" db="UniProtKB">
        <authorList>
            <consortium name="RefSeq"/>
        </authorList>
    </citation>
    <scope>IDENTIFICATION</scope>
    <source>
        <tissue evidence="11">Blood</tissue>
    </source>
</reference>
<organism evidence="10 11">
    <name type="scientific">Pantherophis guttatus</name>
    <name type="common">Corn snake</name>
    <name type="synonym">Elaphe guttata</name>
    <dbReference type="NCBI Taxonomy" id="94885"/>
    <lineage>
        <taxon>Eukaryota</taxon>
        <taxon>Metazoa</taxon>
        <taxon>Chordata</taxon>
        <taxon>Craniata</taxon>
        <taxon>Vertebrata</taxon>
        <taxon>Euteleostomi</taxon>
        <taxon>Lepidosauria</taxon>
        <taxon>Squamata</taxon>
        <taxon>Bifurcata</taxon>
        <taxon>Unidentata</taxon>
        <taxon>Episquamata</taxon>
        <taxon>Toxicofera</taxon>
        <taxon>Serpentes</taxon>
        <taxon>Colubroidea</taxon>
        <taxon>Colubridae</taxon>
        <taxon>Colubrinae</taxon>
        <taxon>Pantherophis</taxon>
    </lineage>
</organism>
<feature type="compositionally biased region" description="Basic and acidic residues" evidence="7">
    <location>
        <begin position="694"/>
        <end position="703"/>
    </location>
</feature>
<dbReference type="PROSITE" id="PS50102">
    <property type="entry name" value="RRM"/>
    <property type="match status" value="1"/>
</dbReference>
<dbReference type="AlphaFoldDB" id="A0A6P9DJI9"/>
<feature type="region of interest" description="Disordered" evidence="7">
    <location>
        <begin position="694"/>
        <end position="756"/>
    </location>
</feature>
<dbReference type="RefSeq" id="XP_034295968.1">
    <property type="nucleotide sequence ID" value="XM_034440077.2"/>
</dbReference>
<evidence type="ECO:0000256" key="1">
    <source>
        <dbReference type="ARBA" id="ARBA00004123"/>
    </source>
</evidence>
<evidence type="ECO:0000313" key="11">
    <source>
        <dbReference type="RefSeq" id="XP_034295968.1"/>
    </source>
</evidence>
<feature type="compositionally biased region" description="Basic and acidic residues" evidence="7">
    <location>
        <begin position="81"/>
        <end position="91"/>
    </location>
</feature>
<dbReference type="KEGG" id="pgut:117678702"/>
<feature type="compositionally biased region" description="Basic and acidic residues" evidence="7">
    <location>
        <begin position="914"/>
        <end position="923"/>
    </location>
</feature>
<dbReference type="GeneID" id="117678702"/>
<dbReference type="Proteomes" id="UP001652622">
    <property type="component" value="Unplaced"/>
</dbReference>
<comment type="subcellular location">
    <subcellularLocation>
        <location evidence="1">Nucleus</location>
    </subcellularLocation>
</comment>
<keyword evidence="2" id="KW-0479">Metal-binding</keyword>
<evidence type="ECO:0000256" key="2">
    <source>
        <dbReference type="ARBA" id="ARBA00022723"/>
    </source>
</evidence>
<dbReference type="InterPro" id="IPR003604">
    <property type="entry name" value="Matrin/U1-like-C_Znf_C2H2"/>
</dbReference>
<evidence type="ECO:0000256" key="5">
    <source>
        <dbReference type="ARBA" id="ARBA00023242"/>
    </source>
</evidence>
<protein>
    <submittedName>
        <fullName evidence="11">RNA-binding protein 20 isoform X1</fullName>
    </submittedName>
</protein>
<dbReference type="InterPro" id="IPR000504">
    <property type="entry name" value="RRM_dom"/>
</dbReference>
<feature type="domain" description="RRM" evidence="8">
    <location>
        <begin position="587"/>
        <end position="662"/>
    </location>
</feature>
<sequence>MPFPRVPRPPQQRYLSAGRASASGICFGFLRDAHSSQARVWRCCLSPQPFGCIRGKFEYRRPNVHLLNGPRVVMNQAPDPRGPEQSERDARSSANFPPTAGGGPVRGMPQTPGLPQLVQNAAKLLDKNIFTVNTANPLLPSSASLHLAQLQAQLTLHRLKLAQTAVNNNTAAATVLNQVLSKVAMSQPLFNQLRHPSMFNTLPGHAVGPGATNTRFPPGGIHFPTQNPSLTAHGGTLGSVSNLPNQNVSTVVLNPFGGVISQTTGQQAVSMGLNKTSASSTTSGCYDYNEQLFSSDAGQCCQQSFITSGSHPVPVSSGNGMSEGQLGFQKEFYGAMSKGQHTTCTQSLTSAADSQNSHQNQKGKMGSIVHERDTSNQWENPSTFSSQNKIDIMPNANVWPSTNVPYEVRSDLYNPEEPTPDTKFSTGTPCFFSRTKNGKQNYSNTQTRQKQEPVTSGLPVRPLQSHELNDFHSIAPLSFPHICTLCSKKVFDLKDWDQHIKGNLHIQNCLTFSENTNIHCMLHSAAKGVLHSSSPNNKSVFNVSGTEDYPLNAESYNSTSSFGQSSSTFSYVPPGGNVLQRKYVPGRVVHICNLPEGSCTENDVINLGLPFGKVTNYILMKSTNQAFLEMAYTEAAQAMVEYYKEKPAMINDDKLLIRMSKRYKELQLKKPGKNVAAIIQNIHSQRERDMLREADRYGQERPRSRSPINCSLSPRSRTPSFTSCSSPRSPLSTNRTEWGNGREPRDQFPYSQREEDKELLPWRENVEEKRDRSDMWTHERKHYLRHPDLEDHVESTRGHKEKYLRGGSPSAKGAYLLPAYKMREEDCYRKSSKQKSNKYQNQTLDFALKGKRKEETRLREHKHSHCEDTAKEETAEQKSIMMPDTIRQKQSNEEKLKENAKKAEDMTPGIVERNNVKKGKENENEQDWESGSDMEAETWYPTNMEELVTVDEVGEDDLIMEPDITELEEIITVSQEEEECSIRTALAAGLEVKNEHSLLSTKEDKSNILEATIRSEKENADVSDSEGDNRVTKATHLNFDTEDKPDELHESKSEEDSDQHDNDRKIDESSNIQLKLEKQYISSDPPKEEPLQQSDTVVDDYKEIETLESRNNEDKDILAKNSQEERNCGSEEKPKTQTNCRYTEIKTPDFPEAESKKSYFSPPWEQDDVFTELNIPLGVEFVVPRTGYYCKLCGLFYTNEDAAKIHHCRSTVHYKNLQKYLSQLAEENLKMNEKENSSAQDDTGIVPHFEEKKL</sequence>
<feature type="compositionally biased region" description="Polar residues" evidence="7">
    <location>
        <begin position="435"/>
        <end position="454"/>
    </location>
</feature>
<keyword evidence="4" id="KW-0862">Zinc</keyword>
<feature type="compositionally biased region" description="Basic and acidic residues" evidence="7">
    <location>
        <begin position="1099"/>
        <end position="1135"/>
    </location>
</feature>
<evidence type="ECO:0000313" key="10">
    <source>
        <dbReference type="Proteomes" id="UP001652622"/>
    </source>
</evidence>
<dbReference type="CTD" id="282996"/>
<keyword evidence="5" id="KW-0539">Nucleus</keyword>
<dbReference type="InterPro" id="IPR034790">
    <property type="entry name" value="RBM20_RRM"/>
</dbReference>
<keyword evidence="10" id="KW-1185">Reference proteome</keyword>
<dbReference type="InterPro" id="IPR035979">
    <property type="entry name" value="RBD_domain_sf"/>
</dbReference>
<feature type="region of interest" description="Disordered" evidence="7">
    <location>
        <begin position="70"/>
        <end position="114"/>
    </location>
</feature>
<evidence type="ECO:0000256" key="4">
    <source>
        <dbReference type="ARBA" id="ARBA00022833"/>
    </source>
</evidence>
<keyword evidence="6" id="KW-0694">RNA-binding</keyword>
<dbReference type="GO" id="GO:0003723">
    <property type="term" value="F:RNA binding"/>
    <property type="evidence" value="ECO:0007669"/>
    <property type="project" value="UniProtKB-UniRule"/>
</dbReference>
<dbReference type="SMART" id="SM00360">
    <property type="entry name" value="RRM"/>
    <property type="match status" value="1"/>
</dbReference>
<feature type="compositionally biased region" description="Polar residues" evidence="7">
    <location>
        <begin position="706"/>
        <end position="737"/>
    </location>
</feature>
<dbReference type="InParanoid" id="A0A6P9DJI9"/>
<accession>A0A6P9DJI9</accession>
<dbReference type="GO" id="GO:0008270">
    <property type="term" value="F:zinc ion binding"/>
    <property type="evidence" value="ECO:0007669"/>
    <property type="project" value="UniProtKB-KW"/>
</dbReference>
<evidence type="ECO:0000259" key="8">
    <source>
        <dbReference type="PROSITE" id="PS50102"/>
    </source>
</evidence>
<dbReference type="OrthoDB" id="8949749at2759"/>
<dbReference type="SMART" id="SM00451">
    <property type="entry name" value="ZnF_U1"/>
    <property type="match status" value="2"/>
</dbReference>
<feature type="region of interest" description="Disordered" evidence="7">
    <location>
        <begin position="435"/>
        <end position="459"/>
    </location>
</feature>
<dbReference type="OMA" id="PTRADWG"/>
<evidence type="ECO:0000256" key="6">
    <source>
        <dbReference type="PROSITE-ProRule" id="PRU00176"/>
    </source>
</evidence>
<feature type="compositionally biased region" description="Basic and acidic residues" evidence="7">
    <location>
        <begin position="886"/>
        <end position="905"/>
    </location>
</feature>
<feature type="compositionally biased region" description="Acidic residues" evidence="7">
    <location>
        <begin position="924"/>
        <end position="934"/>
    </location>
</feature>
<dbReference type="InterPro" id="IPR012677">
    <property type="entry name" value="Nucleotide-bd_a/b_plait_sf"/>
</dbReference>
<evidence type="ECO:0000256" key="7">
    <source>
        <dbReference type="SAM" id="MobiDB-lite"/>
    </source>
</evidence>
<evidence type="ECO:0000259" key="9">
    <source>
        <dbReference type="PROSITE" id="PS50171"/>
    </source>
</evidence>
<feature type="region of interest" description="Disordered" evidence="7">
    <location>
        <begin position="851"/>
        <end position="934"/>
    </location>
</feature>
<feature type="domain" description="Matrin-type" evidence="9">
    <location>
        <begin position="1188"/>
        <end position="1219"/>
    </location>
</feature>
<proteinExistence type="predicted"/>
<feature type="compositionally biased region" description="Basic and acidic residues" evidence="7">
    <location>
        <begin position="992"/>
        <end position="1020"/>
    </location>
</feature>
<dbReference type="Gene3D" id="3.30.70.330">
    <property type="match status" value="1"/>
</dbReference>
<name>A0A6P9DJI9_PANGU</name>
<dbReference type="InterPro" id="IPR000690">
    <property type="entry name" value="Matrin/U1-C_Znf_C2H2"/>
</dbReference>
<dbReference type="GO" id="GO:0005634">
    <property type="term" value="C:nucleus"/>
    <property type="evidence" value="ECO:0007669"/>
    <property type="project" value="UniProtKB-SubCell"/>
</dbReference>
<feature type="region of interest" description="Disordered" evidence="7">
    <location>
        <begin position="1232"/>
        <end position="1254"/>
    </location>
</feature>
<gene>
    <name evidence="11" type="primary">RBM20</name>
</gene>
<feature type="compositionally biased region" description="Basic and acidic residues" evidence="7">
    <location>
        <begin position="865"/>
        <end position="876"/>
    </location>
</feature>
<feature type="region of interest" description="Disordered" evidence="7">
    <location>
        <begin position="991"/>
        <end position="1136"/>
    </location>
</feature>
<dbReference type="PANTHER" id="PTHR15592">
    <property type="entry name" value="MATRIN 3/NUCLEAR PROTEIN 220-RELATED"/>
    <property type="match status" value="1"/>
</dbReference>
<feature type="region of interest" description="Disordered" evidence="7">
    <location>
        <begin position="344"/>
        <end position="367"/>
    </location>
</feature>
<keyword evidence="3" id="KW-0863">Zinc-finger</keyword>